<dbReference type="STRING" id="2282107.A0A286UNJ3"/>
<evidence type="ECO:0000256" key="1">
    <source>
        <dbReference type="SAM" id="MobiDB-lite"/>
    </source>
</evidence>
<sequence>MICSWAIYYNKKRKSLSYTPYQAYILVTHRPDKKLIVPVAWIRYRDIWVELSAAAGPASVSFLAFRTRSLFALTSTRSHPGHQLHKVLGKCPVALFFPLSSRCIQHKKQCCLLPSPFDLPQPVHPLSPPETEITADSVHLPPMNFVSRDTGYTDLASSFTKVETAEQYHSEALTPNNRYRRPGNISYITPSSTRNDFTRAPRSITRSLVMVIPPPVVAREHGSGLYLNSQSRGSNAVLMPLLPSLSSQLTAIAREFSFPSSTGICIYLQMIEGDLQFAPRVTDESWSILWGSVFDDRQPVKTVGGHPIAGRIEFDLDLRKARWFDLWISSIKKEVEYAPSAVPSGLARHVREDSRTSFTNEHTEESVMDNASVTIQKKIPIIRHIPRKLSLLDRVDVTALKPVPRPVSRTLSPKMAEQLRPISSPSPDGQNVTIPILSKGAVDDDEPQTAIQRVEKKVQNWRASSNFAKSPLVATTGQTALDPANMPNNVSLDSVPDAELLEPLNLDDFTWSISSAGPLSADFGTEYAQSEWRTPSVHVDARVEGSVCLTPTTCTSFGPPEYDAWSPVSSLISRLPSPDIAARQLDDCPPTPSTATSWGPPSEWPESPVSRYRAPSVDLGDREFGSRPVTPSTGTSWGAPLEWPSSPVTPFHVHTPGVGNMFFDDEEEEDALLRPGRVLRSYGAGDKEPHEQKLESGESTSVSRPWKLVWPYRRASDSTDSSEAKHVVLTRLESRYPSFNIYPSVYPHFDIYPAVPSKITFGDDQPPKKRAQVHEEQKPFIKAVPWRGVWPYQKSSSLIQSIDVQLNPAYPVLNIYPAVYPHFDLYPALPEVVKDIKDNEAFAVAARSEYPFLNVYPAIYPHFDLYPSKSGQQAESQKKEIITKCSARYPSFDIYPAIYPHFNLYPVKAGDVEKPNAVKHEGVNSVSIKLEATYPGFNIYPAVYPSFDLYPSKPEVKRNVREIDIRLEACYPRFNLYPVVYPFFELYNSLPAEAWFAKDVVVKLDKKYPNLDIYPAIYPSFEIYPGFVIEPQVNTTKVLSVKLCAEYPSFEIYACAYPHFTIYPEIAVMFCGYDPCFIIYEFIISSCLHI</sequence>
<gene>
    <name evidence="2" type="ORF">PNOK_0379800</name>
</gene>
<organism evidence="2 3">
    <name type="scientific">Pyrrhoderma noxium</name>
    <dbReference type="NCBI Taxonomy" id="2282107"/>
    <lineage>
        <taxon>Eukaryota</taxon>
        <taxon>Fungi</taxon>
        <taxon>Dikarya</taxon>
        <taxon>Basidiomycota</taxon>
        <taxon>Agaricomycotina</taxon>
        <taxon>Agaricomycetes</taxon>
        <taxon>Hymenochaetales</taxon>
        <taxon>Hymenochaetaceae</taxon>
        <taxon>Pyrrhoderma</taxon>
    </lineage>
</organism>
<name>A0A286UNJ3_9AGAM</name>
<reference evidence="2 3" key="1">
    <citation type="journal article" date="2017" name="Mol. Ecol.">
        <title>Comparative and population genomic landscape of Phellinus noxius: A hypervariable fungus causing root rot in trees.</title>
        <authorList>
            <person name="Chung C.L."/>
            <person name="Lee T.J."/>
            <person name="Akiba M."/>
            <person name="Lee H.H."/>
            <person name="Kuo T.H."/>
            <person name="Liu D."/>
            <person name="Ke H.M."/>
            <person name="Yokoi T."/>
            <person name="Roa M.B."/>
            <person name="Lu M.J."/>
            <person name="Chang Y.Y."/>
            <person name="Ann P.J."/>
            <person name="Tsai J.N."/>
            <person name="Chen C.Y."/>
            <person name="Tzean S.S."/>
            <person name="Ota Y."/>
            <person name="Hattori T."/>
            <person name="Sahashi N."/>
            <person name="Liou R.F."/>
            <person name="Kikuchi T."/>
            <person name="Tsai I.J."/>
        </authorList>
    </citation>
    <scope>NUCLEOTIDE SEQUENCE [LARGE SCALE GENOMIC DNA]</scope>
    <source>
        <strain evidence="2 3">FFPRI411160</strain>
    </source>
</reference>
<protein>
    <submittedName>
        <fullName evidence="2">Salivary gland secretion 1</fullName>
    </submittedName>
</protein>
<evidence type="ECO:0000313" key="3">
    <source>
        <dbReference type="Proteomes" id="UP000217199"/>
    </source>
</evidence>
<feature type="region of interest" description="Disordered" evidence="1">
    <location>
        <begin position="581"/>
        <end position="641"/>
    </location>
</feature>
<accession>A0A286UNJ3</accession>
<proteinExistence type="predicted"/>
<comment type="caution">
    <text evidence="2">The sequence shown here is derived from an EMBL/GenBank/DDBJ whole genome shotgun (WGS) entry which is preliminary data.</text>
</comment>
<keyword evidence="3" id="KW-1185">Reference proteome</keyword>
<dbReference type="EMBL" id="NBII01000003">
    <property type="protein sequence ID" value="PAV21171.1"/>
    <property type="molecule type" value="Genomic_DNA"/>
</dbReference>
<dbReference type="InParanoid" id="A0A286UNJ3"/>
<feature type="compositionally biased region" description="Low complexity" evidence="1">
    <location>
        <begin position="597"/>
        <end position="610"/>
    </location>
</feature>
<dbReference type="OrthoDB" id="3269353at2759"/>
<evidence type="ECO:0000313" key="2">
    <source>
        <dbReference type="EMBL" id="PAV21171.1"/>
    </source>
</evidence>
<dbReference type="Proteomes" id="UP000217199">
    <property type="component" value="Unassembled WGS sequence"/>
</dbReference>
<dbReference type="AlphaFoldDB" id="A0A286UNJ3"/>